<dbReference type="Proteomes" id="UP000030645">
    <property type="component" value="Unassembled WGS sequence"/>
</dbReference>
<evidence type="ECO:0000313" key="3">
    <source>
        <dbReference type="Proteomes" id="UP000030645"/>
    </source>
</evidence>
<reference evidence="3" key="1">
    <citation type="submission" date="2013-01" db="EMBL/GenBank/DDBJ databases">
        <title>Draft Genome Sequence of a Mulberry Tree, Morus notabilis C.K. Schneid.</title>
        <authorList>
            <person name="He N."/>
            <person name="Zhao S."/>
        </authorList>
    </citation>
    <scope>NUCLEOTIDE SEQUENCE</scope>
</reference>
<dbReference type="EMBL" id="KE343500">
    <property type="protein sequence ID" value="EXB30972.1"/>
    <property type="molecule type" value="Genomic_DNA"/>
</dbReference>
<accession>W9QLQ1</accession>
<name>W9QLQ1_9ROSA</name>
<organism evidence="2 3">
    <name type="scientific">Morus notabilis</name>
    <dbReference type="NCBI Taxonomy" id="981085"/>
    <lineage>
        <taxon>Eukaryota</taxon>
        <taxon>Viridiplantae</taxon>
        <taxon>Streptophyta</taxon>
        <taxon>Embryophyta</taxon>
        <taxon>Tracheophyta</taxon>
        <taxon>Spermatophyta</taxon>
        <taxon>Magnoliopsida</taxon>
        <taxon>eudicotyledons</taxon>
        <taxon>Gunneridae</taxon>
        <taxon>Pentapetalae</taxon>
        <taxon>rosids</taxon>
        <taxon>fabids</taxon>
        <taxon>Rosales</taxon>
        <taxon>Moraceae</taxon>
        <taxon>Moreae</taxon>
        <taxon>Morus</taxon>
    </lineage>
</organism>
<sequence length="92" mass="10664">MIQIKQKQLFPKKKFIKDGTDQAKTNSSRMFPFPLPPQGRIKVCTETRNKNGGEILVSVSEEEQAKTTILIFESEIPKIQDEKRKVMEKKKK</sequence>
<gene>
    <name evidence="2" type="ORF">L484_016831</name>
</gene>
<keyword evidence="3" id="KW-1185">Reference proteome</keyword>
<dbReference type="AlphaFoldDB" id="W9QLQ1"/>
<protein>
    <submittedName>
        <fullName evidence="2">Uncharacterized protein</fullName>
    </submittedName>
</protein>
<evidence type="ECO:0000256" key="1">
    <source>
        <dbReference type="SAM" id="MobiDB-lite"/>
    </source>
</evidence>
<proteinExistence type="predicted"/>
<feature type="region of interest" description="Disordered" evidence="1">
    <location>
        <begin position="20"/>
        <end position="39"/>
    </location>
</feature>
<evidence type="ECO:0000313" key="2">
    <source>
        <dbReference type="EMBL" id="EXB30972.1"/>
    </source>
</evidence>